<dbReference type="InterPro" id="IPR020846">
    <property type="entry name" value="MFS_dom"/>
</dbReference>
<protein>
    <recommendedName>
        <fullName evidence="8">Major facilitator superfamily (MFS) profile domain-containing protein</fullName>
    </recommendedName>
</protein>
<accession>A0A162MIH5</accession>
<feature type="transmembrane region" description="Helical" evidence="7">
    <location>
        <begin position="284"/>
        <end position="308"/>
    </location>
</feature>
<dbReference type="AlphaFoldDB" id="A0A162MIH5"/>
<evidence type="ECO:0000259" key="8">
    <source>
        <dbReference type="PROSITE" id="PS50850"/>
    </source>
</evidence>
<sequence length="405" mass="44544">MFLGKSISLLGSYLYNFAISLYVLKMTGSGLSFSLSLVAGTLPRVIFGPFSGVFCDNFSRKKIVVFSDLISFATLTLFYFIFDPSKLNLLLVLSVNFILAICNIFEDVSFNASMPAIAGRQNLTRVNSINSGITSLSSIAGPFIGGIIFGFVNLNFFIMANALSFLLAALLELLINFNLFPEEAPEIQKKALNPDLVFSELKEGFSFVRSQKTILIIFSAAVFINFFFNFGINVPFPYIINNVIGLSPSQFGILESFFPAGMLMGSLVLALLPERKNLALTLYISLLTISAYIFITGFIVLPFLLRILSKNFYFFANIFLILIAGISSSFANIPILSLLQKNIPADLRGRVFGLISSMSSFMEPVGMFLAGLLVDNVPVYILPLISAVFLTLLTNYIYSGLRSEA</sequence>
<organism evidence="9 10">
    <name type="scientific">Thermovenabulum gondwanense</name>
    <dbReference type="NCBI Taxonomy" id="520767"/>
    <lineage>
        <taxon>Bacteria</taxon>
        <taxon>Bacillati</taxon>
        <taxon>Bacillota</taxon>
        <taxon>Clostridia</taxon>
        <taxon>Thermosediminibacterales</taxon>
        <taxon>Thermosediminibacteraceae</taxon>
        <taxon>Thermovenabulum</taxon>
    </lineage>
</organism>
<feature type="transmembrane region" description="Helical" evidence="7">
    <location>
        <begin position="63"/>
        <end position="82"/>
    </location>
</feature>
<feature type="transmembrane region" description="Helical" evidence="7">
    <location>
        <begin position="214"/>
        <end position="232"/>
    </location>
</feature>
<name>A0A162MIH5_9FIRM</name>
<dbReference type="GO" id="GO:0005886">
    <property type="term" value="C:plasma membrane"/>
    <property type="evidence" value="ECO:0007669"/>
    <property type="project" value="UniProtKB-SubCell"/>
</dbReference>
<feature type="transmembrane region" description="Helical" evidence="7">
    <location>
        <begin position="314"/>
        <end position="339"/>
    </location>
</feature>
<dbReference type="RefSeq" id="WP_157074728.1">
    <property type="nucleotide sequence ID" value="NZ_LOHZ01000030.1"/>
</dbReference>
<feature type="transmembrane region" description="Helical" evidence="7">
    <location>
        <begin position="158"/>
        <end position="180"/>
    </location>
</feature>
<dbReference type="InterPro" id="IPR011701">
    <property type="entry name" value="MFS"/>
</dbReference>
<evidence type="ECO:0000313" key="9">
    <source>
        <dbReference type="EMBL" id="KYO66148.1"/>
    </source>
</evidence>
<comment type="caution">
    <text evidence="9">The sequence shown here is derived from an EMBL/GenBank/DDBJ whole genome shotgun (WGS) entry which is preliminary data.</text>
</comment>
<dbReference type="STRING" id="520767.ATZ99_13400"/>
<evidence type="ECO:0000256" key="6">
    <source>
        <dbReference type="ARBA" id="ARBA00023136"/>
    </source>
</evidence>
<evidence type="ECO:0000313" key="10">
    <source>
        <dbReference type="Proteomes" id="UP000075737"/>
    </source>
</evidence>
<feature type="transmembrane region" description="Helical" evidence="7">
    <location>
        <begin position="30"/>
        <end position="51"/>
    </location>
</feature>
<keyword evidence="5 7" id="KW-1133">Transmembrane helix</keyword>
<feature type="transmembrane region" description="Helical" evidence="7">
    <location>
        <begin position="88"/>
        <end position="108"/>
    </location>
</feature>
<feature type="transmembrane region" description="Helical" evidence="7">
    <location>
        <begin position="129"/>
        <end position="152"/>
    </location>
</feature>
<evidence type="ECO:0000256" key="4">
    <source>
        <dbReference type="ARBA" id="ARBA00022692"/>
    </source>
</evidence>
<dbReference type="PANTHER" id="PTHR43266:SF9">
    <property type="entry name" value="PERMEASE, MAJOR FACILITATOR SUPERFAMILY-RELATED"/>
    <property type="match status" value="1"/>
</dbReference>
<feature type="domain" description="Major facilitator superfamily (MFS) profile" evidence="8">
    <location>
        <begin position="1"/>
        <end position="402"/>
    </location>
</feature>
<keyword evidence="2" id="KW-0813">Transport</keyword>
<evidence type="ECO:0000256" key="2">
    <source>
        <dbReference type="ARBA" id="ARBA00022448"/>
    </source>
</evidence>
<dbReference type="InterPro" id="IPR036259">
    <property type="entry name" value="MFS_trans_sf"/>
</dbReference>
<feature type="transmembrane region" description="Helical" evidence="7">
    <location>
        <begin position="351"/>
        <end position="374"/>
    </location>
</feature>
<evidence type="ECO:0000256" key="3">
    <source>
        <dbReference type="ARBA" id="ARBA00022475"/>
    </source>
</evidence>
<proteinExistence type="predicted"/>
<comment type="subcellular location">
    <subcellularLocation>
        <location evidence="1">Cell membrane</location>
        <topology evidence="1">Multi-pass membrane protein</topology>
    </subcellularLocation>
</comment>
<dbReference type="Proteomes" id="UP000075737">
    <property type="component" value="Unassembled WGS sequence"/>
</dbReference>
<reference evidence="9 10" key="1">
    <citation type="submission" date="2015-12" db="EMBL/GenBank/DDBJ databases">
        <title>Draft genome of Thermovenabulum gondwanense isolated from a red thermophilic microbial mat colonisisng an outflow channel of a bore well.</title>
        <authorList>
            <person name="Patel B.K."/>
        </authorList>
    </citation>
    <scope>NUCLEOTIDE SEQUENCE [LARGE SCALE GENOMIC DNA]</scope>
    <source>
        <strain evidence="9 10">R270</strain>
    </source>
</reference>
<dbReference type="PROSITE" id="PS50850">
    <property type="entry name" value="MFS"/>
    <property type="match status" value="1"/>
</dbReference>
<dbReference type="OrthoDB" id="9775268at2"/>
<evidence type="ECO:0000256" key="7">
    <source>
        <dbReference type="SAM" id="Phobius"/>
    </source>
</evidence>
<dbReference type="SUPFAM" id="SSF103473">
    <property type="entry name" value="MFS general substrate transporter"/>
    <property type="match status" value="1"/>
</dbReference>
<feature type="transmembrane region" description="Helical" evidence="7">
    <location>
        <begin position="380"/>
        <end position="398"/>
    </location>
</feature>
<evidence type="ECO:0000256" key="1">
    <source>
        <dbReference type="ARBA" id="ARBA00004651"/>
    </source>
</evidence>
<feature type="transmembrane region" description="Helical" evidence="7">
    <location>
        <begin position="252"/>
        <end position="272"/>
    </location>
</feature>
<dbReference type="EMBL" id="LOHZ01000030">
    <property type="protein sequence ID" value="KYO66148.1"/>
    <property type="molecule type" value="Genomic_DNA"/>
</dbReference>
<evidence type="ECO:0000256" key="5">
    <source>
        <dbReference type="ARBA" id="ARBA00022989"/>
    </source>
</evidence>
<dbReference type="Pfam" id="PF07690">
    <property type="entry name" value="MFS_1"/>
    <property type="match status" value="1"/>
</dbReference>
<keyword evidence="3" id="KW-1003">Cell membrane</keyword>
<keyword evidence="10" id="KW-1185">Reference proteome</keyword>
<dbReference type="GO" id="GO:0022857">
    <property type="term" value="F:transmembrane transporter activity"/>
    <property type="evidence" value="ECO:0007669"/>
    <property type="project" value="InterPro"/>
</dbReference>
<gene>
    <name evidence="9" type="ORF">ATZ99_13400</name>
</gene>
<keyword evidence="6 7" id="KW-0472">Membrane</keyword>
<dbReference type="PANTHER" id="PTHR43266">
    <property type="entry name" value="MACROLIDE-EFFLUX PROTEIN"/>
    <property type="match status" value="1"/>
</dbReference>
<keyword evidence="4 7" id="KW-0812">Transmembrane</keyword>
<dbReference type="Gene3D" id="1.20.1250.20">
    <property type="entry name" value="MFS general substrate transporter like domains"/>
    <property type="match status" value="1"/>
</dbReference>
<dbReference type="CDD" id="cd06173">
    <property type="entry name" value="MFS_MefA_like"/>
    <property type="match status" value="1"/>
</dbReference>